<dbReference type="Proteomes" id="UP000663613">
    <property type="component" value="Plasmid pVKMB-370_2"/>
</dbReference>
<dbReference type="InterPro" id="IPR001387">
    <property type="entry name" value="Cro/C1-type_HTH"/>
</dbReference>
<dbReference type="PROSITE" id="PS50943">
    <property type="entry name" value="HTH_CROC1"/>
    <property type="match status" value="1"/>
</dbReference>
<dbReference type="CDD" id="cd00093">
    <property type="entry name" value="HTH_XRE"/>
    <property type="match status" value="1"/>
</dbReference>
<dbReference type="EMBL" id="CP070341">
    <property type="protein sequence ID" value="QRY18693.1"/>
    <property type="molecule type" value="Genomic_DNA"/>
</dbReference>
<geneLocation type="plasmid" evidence="2 3">
    <name>pVKMB-370_2</name>
</geneLocation>
<reference evidence="2 3" key="1">
    <citation type="submission" date="2021-02" db="EMBL/GenBank/DDBJ databases">
        <title>Bacillus cereus VKM B-370.</title>
        <authorList>
            <person name="Kazantseva O.A."/>
            <person name="Piligrimova E.G."/>
            <person name="Buzikov R.M."/>
            <person name="Shadrin A.M."/>
        </authorList>
    </citation>
    <scope>NUCLEOTIDE SEQUENCE [LARGE SCALE GENOMIC DNA]</scope>
    <source>
        <strain evidence="2 3">VKM B-370</strain>
        <plasmid evidence="2 3">pVKMB-370_2</plasmid>
    </source>
</reference>
<dbReference type="AlphaFoldDB" id="A0ABD7DPN2"/>
<evidence type="ECO:0000313" key="2">
    <source>
        <dbReference type="EMBL" id="QRY18693.1"/>
    </source>
</evidence>
<gene>
    <name evidence="2" type="ORF">JTF64_29170</name>
</gene>
<dbReference type="Gene3D" id="1.10.260.40">
    <property type="entry name" value="lambda repressor-like DNA-binding domains"/>
    <property type="match status" value="1"/>
</dbReference>
<proteinExistence type="predicted"/>
<accession>A0ABD7DPN2</accession>
<dbReference type="InterPro" id="IPR010982">
    <property type="entry name" value="Lambda_DNA-bd_dom_sf"/>
</dbReference>
<name>A0ABD7DPN2_BACCE</name>
<evidence type="ECO:0000313" key="3">
    <source>
        <dbReference type="Proteomes" id="UP000663613"/>
    </source>
</evidence>
<evidence type="ECO:0000259" key="1">
    <source>
        <dbReference type="PROSITE" id="PS50943"/>
    </source>
</evidence>
<sequence length="52" mass="6043">MTITRVKKGLIQQELADIVNFKRQTISLIESNKYNPSLKAYIHITKILDELL</sequence>
<protein>
    <submittedName>
        <fullName evidence="2">Helix-turn-helix domain-containing protein</fullName>
    </submittedName>
</protein>
<dbReference type="Pfam" id="PF01381">
    <property type="entry name" value="HTH_3"/>
    <property type="match status" value="1"/>
</dbReference>
<dbReference type="SUPFAM" id="SSF47413">
    <property type="entry name" value="lambda repressor-like DNA-binding domains"/>
    <property type="match status" value="1"/>
</dbReference>
<feature type="domain" description="HTH cro/C1-type" evidence="1">
    <location>
        <begin position="5"/>
        <end position="51"/>
    </location>
</feature>
<keyword evidence="2" id="KW-0614">Plasmid</keyword>
<organism evidence="2 3">
    <name type="scientific">Bacillus cereus</name>
    <dbReference type="NCBI Taxonomy" id="1396"/>
    <lineage>
        <taxon>Bacteria</taxon>
        <taxon>Bacillati</taxon>
        <taxon>Bacillota</taxon>
        <taxon>Bacilli</taxon>
        <taxon>Bacillales</taxon>
        <taxon>Bacillaceae</taxon>
        <taxon>Bacillus</taxon>
        <taxon>Bacillus cereus group</taxon>
    </lineage>
</organism>